<gene>
    <name evidence="1" type="ORF">DF286_11860</name>
</gene>
<proteinExistence type="predicted"/>
<organism evidence="1 2">
    <name type="scientific">Allosphingosinicella humi</name>
    <dbReference type="NCBI Taxonomy" id="2068657"/>
    <lineage>
        <taxon>Bacteria</taxon>
        <taxon>Pseudomonadati</taxon>
        <taxon>Pseudomonadota</taxon>
        <taxon>Alphaproteobacteria</taxon>
        <taxon>Sphingomonadales</taxon>
        <taxon>Sphingomonadaceae</taxon>
        <taxon>Allosphingosinicella</taxon>
    </lineage>
</organism>
<sequence>MNVRQFEKFLTQYGASAASLDMITRKLRSMELLPVGGRGPNAPTIGPAEAAWILLVLAGSSIPTAADATASRIRSLKSVKKHADGSDWFLHHAIRDLLGHRDTLATVKEVRVCRTTSAATIIYEDGREDHFVGSILPFLNNPDLRGLDFRVDGVLSKHLLLHSAQAIAPTEEAKVSG</sequence>
<accession>A0A2U2J599</accession>
<evidence type="ECO:0000313" key="1">
    <source>
        <dbReference type="EMBL" id="PWG03487.1"/>
    </source>
</evidence>
<reference evidence="1 2" key="1">
    <citation type="submission" date="2018-05" db="EMBL/GenBank/DDBJ databases">
        <title>Genome of Sphingosinicella humi QZX222.</title>
        <authorList>
            <person name="Qiao Z."/>
            <person name="Wang G."/>
        </authorList>
    </citation>
    <scope>NUCLEOTIDE SEQUENCE [LARGE SCALE GENOMIC DNA]</scope>
    <source>
        <strain evidence="1 2">QZX222</strain>
    </source>
</reference>
<keyword evidence="2" id="KW-1185">Reference proteome</keyword>
<evidence type="ECO:0000313" key="2">
    <source>
        <dbReference type="Proteomes" id="UP000245916"/>
    </source>
</evidence>
<name>A0A2U2J599_9SPHN</name>
<comment type="caution">
    <text evidence="1">The sequence shown here is derived from an EMBL/GenBank/DDBJ whole genome shotgun (WGS) entry which is preliminary data.</text>
</comment>
<dbReference type="RefSeq" id="WP_109271625.1">
    <property type="nucleotide sequence ID" value="NZ_QFFF01000001.1"/>
</dbReference>
<dbReference type="EMBL" id="QFFF01000001">
    <property type="protein sequence ID" value="PWG03487.1"/>
    <property type="molecule type" value="Genomic_DNA"/>
</dbReference>
<protein>
    <submittedName>
        <fullName evidence="1">Uncharacterized protein</fullName>
    </submittedName>
</protein>
<dbReference type="OrthoDB" id="9903303at2"/>
<dbReference type="AlphaFoldDB" id="A0A2U2J599"/>
<dbReference type="Proteomes" id="UP000245916">
    <property type="component" value="Unassembled WGS sequence"/>
</dbReference>